<feature type="domain" description="Condensin II complex subunit H2 N-terminal" evidence="5">
    <location>
        <begin position="7"/>
        <end position="126"/>
    </location>
</feature>
<feature type="region of interest" description="Disordered" evidence="4">
    <location>
        <begin position="93"/>
        <end position="114"/>
    </location>
</feature>
<evidence type="ECO:0000256" key="2">
    <source>
        <dbReference type="ARBA" id="ARBA00007844"/>
    </source>
</evidence>
<dbReference type="GO" id="GO:0051306">
    <property type="term" value="P:mitotic sister chromatid separation"/>
    <property type="evidence" value="ECO:0007669"/>
    <property type="project" value="TreeGrafter"/>
</dbReference>
<sequence>MAGEREQRFAHLLQPIRELASNWSIDIATSLEDYLEELEHITITLEGGESNLNFAEAALLIQGSTCIYSRKVEHLYALVLQTIDHLTNQHRARAGGAAKDGGEGDEEGDGAKQGGEAGGFLLLDDLIEEGADIDLPPVEARRGGAEITRPAMFLLEQDHGSTFRMSTCQVDASGALMIDGSQCSASGFSGSGGAAAATSSQLDESWAGFGQGLSGGFENSYGNGDASDGDDDDDNHGGYDHDGGGGGGDGFEYDGGGAADGEGGGVEAAEGGAATEAAPGEGEGVEAQQLQLQQQQRDGDQAVAAAAAAAATAAIVAAAAAAAAAPLPAAHARAAPPPLPQPVENDPWAMLDPHDPGTRPPKPWRKGRTFRVPASLKAKKGGKGGAKKREQEAGAAEEAGGDGRVPLTGLAYPDYILKRERRRKAAALRAAQAALAAELRGGGACADDDDADVNAQDGAAADEDYGDGGGGAGAGLEAEEAAWGDGGDGFDHDGGGGGGDDDDSDGDPAWPAATPRGGFVATGVAHLPTPPASAAPAPGPAPFAVACCCRMGVRKYSRARDGGGMWGDGGGGADWDGGEGEGGGPLSLADAFRDAPQTYEDLCRSHIQAFMRGAEQAPVPAEAEHDAAMRRSTVLTRRKALSRLLAPQNGHAYAQETGLSRRVGAWQDRLEPLLREQSARAAFDMRACGDAVLASAVAVLPRAARERLAAAADADAPPPTKDKAAAVDVVAFGRVVAGRERFDVCRMFLASLQLANSGCVALRHAATAREQGRVPFELQVLRAAAPQEVAGFFAPSVAETRQQQQQQQHMEVAPLPVAPLPVAAA</sequence>
<evidence type="ECO:0008006" key="9">
    <source>
        <dbReference type="Google" id="ProtNLM"/>
    </source>
</evidence>
<reference evidence="7" key="1">
    <citation type="submission" date="2021-02" db="EMBL/GenBank/DDBJ databases">
        <title>First Annotated Genome of the Yellow-green Alga Tribonema minus.</title>
        <authorList>
            <person name="Mahan K.M."/>
        </authorList>
    </citation>
    <scope>NUCLEOTIDE SEQUENCE</scope>
    <source>
        <strain evidence="7">UTEX B ZZ1240</strain>
    </source>
</reference>
<organism evidence="7 8">
    <name type="scientific">Tribonema minus</name>
    <dbReference type="NCBI Taxonomy" id="303371"/>
    <lineage>
        <taxon>Eukaryota</taxon>
        <taxon>Sar</taxon>
        <taxon>Stramenopiles</taxon>
        <taxon>Ochrophyta</taxon>
        <taxon>PX clade</taxon>
        <taxon>Xanthophyceae</taxon>
        <taxon>Tribonematales</taxon>
        <taxon>Tribonemataceae</taxon>
        <taxon>Tribonema</taxon>
    </lineage>
</organism>
<feature type="region of interest" description="Disordered" evidence="4">
    <location>
        <begin position="481"/>
        <end position="524"/>
    </location>
</feature>
<feature type="region of interest" description="Disordered" evidence="4">
    <location>
        <begin position="332"/>
        <end position="405"/>
    </location>
</feature>
<dbReference type="GO" id="GO:0010032">
    <property type="term" value="P:meiotic chromosome condensation"/>
    <property type="evidence" value="ECO:0007669"/>
    <property type="project" value="TreeGrafter"/>
</dbReference>
<protein>
    <recommendedName>
        <fullName evidence="9">Condensin-2 complex subunit H2</fullName>
    </recommendedName>
</protein>
<evidence type="ECO:0000256" key="1">
    <source>
        <dbReference type="ARBA" id="ARBA00004123"/>
    </source>
</evidence>
<dbReference type="GO" id="GO:0000796">
    <property type="term" value="C:condensin complex"/>
    <property type="evidence" value="ECO:0007669"/>
    <property type="project" value="TreeGrafter"/>
</dbReference>
<evidence type="ECO:0000256" key="4">
    <source>
        <dbReference type="SAM" id="MobiDB-lite"/>
    </source>
</evidence>
<feature type="region of interest" description="Disordered" evidence="4">
    <location>
        <begin position="217"/>
        <end position="288"/>
    </location>
</feature>
<keyword evidence="8" id="KW-1185">Reference proteome</keyword>
<feature type="compositionally biased region" description="Basic residues" evidence="4">
    <location>
        <begin position="377"/>
        <end position="386"/>
    </location>
</feature>
<dbReference type="EMBL" id="JAFCMP010000135">
    <property type="protein sequence ID" value="KAG5185275.1"/>
    <property type="molecule type" value="Genomic_DNA"/>
</dbReference>
<feature type="domain" description="Condensin-2 complex subunit H2 C-terminal" evidence="6">
    <location>
        <begin position="649"/>
        <end position="784"/>
    </location>
</feature>
<dbReference type="PANTHER" id="PTHR14324">
    <property type="entry name" value="CONDENSIN-2 COMPLEX SUBUNIT H2"/>
    <property type="match status" value="1"/>
</dbReference>
<accession>A0A836CG43</accession>
<comment type="similarity">
    <text evidence="2">Belongs to the CND2 H2 (condensin-2 subunit 2) family.</text>
</comment>
<dbReference type="InterPro" id="IPR031739">
    <property type="entry name" value="Ncaph2"/>
</dbReference>
<evidence type="ECO:0000313" key="7">
    <source>
        <dbReference type="EMBL" id="KAG5185275.1"/>
    </source>
</evidence>
<dbReference type="Pfam" id="PF06278">
    <property type="entry name" value="CNDH2_N"/>
    <property type="match status" value="1"/>
</dbReference>
<comment type="caution">
    <text evidence="7">The sequence shown here is derived from an EMBL/GenBank/DDBJ whole genome shotgun (WGS) entry which is preliminary data.</text>
</comment>
<dbReference type="Proteomes" id="UP000664859">
    <property type="component" value="Unassembled WGS sequence"/>
</dbReference>
<evidence type="ECO:0000313" key="8">
    <source>
        <dbReference type="Proteomes" id="UP000664859"/>
    </source>
</evidence>
<gene>
    <name evidence="7" type="ORF">JKP88DRAFT_312427</name>
</gene>
<evidence type="ECO:0000256" key="3">
    <source>
        <dbReference type="ARBA" id="ARBA00023242"/>
    </source>
</evidence>
<dbReference type="InterPro" id="IPR031737">
    <property type="entry name" value="CNDH2_C"/>
</dbReference>
<dbReference type="GO" id="GO:0003682">
    <property type="term" value="F:chromatin binding"/>
    <property type="evidence" value="ECO:0007669"/>
    <property type="project" value="TreeGrafter"/>
</dbReference>
<name>A0A836CG43_9STRA</name>
<feature type="compositionally biased region" description="Gly residues" evidence="4">
    <location>
        <begin position="244"/>
        <end position="266"/>
    </location>
</feature>
<evidence type="ECO:0000259" key="6">
    <source>
        <dbReference type="Pfam" id="PF16858"/>
    </source>
</evidence>
<dbReference type="PANTHER" id="PTHR14324:SF3">
    <property type="entry name" value="CONDENSIN-2 COMPLEX SUBUNIT H2"/>
    <property type="match status" value="1"/>
</dbReference>
<dbReference type="GO" id="GO:0005634">
    <property type="term" value="C:nucleus"/>
    <property type="evidence" value="ECO:0007669"/>
    <property type="project" value="UniProtKB-SubCell"/>
</dbReference>
<evidence type="ECO:0000259" key="5">
    <source>
        <dbReference type="Pfam" id="PF06278"/>
    </source>
</evidence>
<dbReference type="InterPro" id="IPR009378">
    <property type="entry name" value="H2_N"/>
</dbReference>
<keyword evidence="3" id="KW-0539">Nucleus</keyword>
<proteinExistence type="inferred from homology"/>
<dbReference type="AlphaFoldDB" id="A0A836CG43"/>
<feature type="compositionally biased region" description="Low complexity" evidence="4">
    <location>
        <begin position="267"/>
        <end position="288"/>
    </location>
</feature>
<comment type="subcellular location">
    <subcellularLocation>
        <location evidence="1">Nucleus</location>
    </subcellularLocation>
</comment>
<dbReference type="Pfam" id="PF16858">
    <property type="entry name" value="CNDH2_C"/>
    <property type="match status" value="1"/>
</dbReference>
<dbReference type="OrthoDB" id="10038475at2759"/>